<reference evidence="2 3" key="1">
    <citation type="journal article" date="2015" name="Nature">
        <title>rRNA introns, odd ribosomes, and small enigmatic genomes across a large radiation of phyla.</title>
        <authorList>
            <person name="Brown C.T."/>
            <person name="Hug L.A."/>
            <person name="Thomas B.C."/>
            <person name="Sharon I."/>
            <person name="Castelle C.J."/>
            <person name="Singh A."/>
            <person name="Wilkins M.J."/>
            <person name="Williams K.H."/>
            <person name="Banfield J.F."/>
        </authorList>
    </citation>
    <scope>NUCLEOTIDE SEQUENCE [LARGE SCALE GENOMIC DNA]</scope>
</reference>
<dbReference type="InterPro" id="IPR043129">
    <property type="entry name" value="ATPase_NBD"/>
</dbReference>
<protein>
    <submittedName>
        <fullName evidence="2">Type IV pilus assembly protein PilM</fullName>
    </submittedName>
</protein>
<dbReference type="Pfam" id="PF11104">
    <property type="entry name" value="PilM_2"/>
    <property type="match status" value="1"/>
</dbReference>
<dbReference type="InterPro" id="IPR050696">
    <property type="entry name" value="FtsA/MreB"/>
</dbReference>
<dbReference type="PANTHER" id="PTHR32432">
    <property type="entry name" value="CELL DIVISION PROTEIN FTSA-RELATED"/>
    <property type="match status" value="1"/>
</dbReference>
<accession>A0A0G1VGH1</accession>
<dbReference type="Gene3D" id="3.30.420.40">
    <property type="match status" value="2"/>
</dbReference>
<dbReference type="SUPFAM" id="SSF53067">
    <property type="entry name" value="Actin-like ATPase domain"/>
    <property type="match status" value="2"/>
</dbReference>
<dbReference type="EMBL" id="LCPW01000015">
    <property type="protein sequence ID" value="KKW05556.1"/>
    <property type="molecule type" value="Genomic_DNA"/>
</dbReference>
<organism evidence="2 3">
    <name type="scientific">candidate division CPR1 bacterium GW2011_GWC1_49_13</name>
    <dbReference type="NCBI Taxonomy" id="1618342"/>
    <lineage>
        <taxon>Bacteria</taxon>
        <taxon>candidate division CPR1</taxon>
    </lineage>
</organism>
<dbReference type="InterPro" id="IPR003494">
    <property type="entry name" value="SHS2_FtsA"/>
</dbReference>
<dbReference type="STRING" id="1618342.UY40_C0015G0002"/>
<dbReference type="PANTHER" id="PTHR32432:SF3">
    <property type="entry name" value="ETHANOLAMINE UTILIZATION PROTEIN EUTJ"/>
    <property type="match status" value="1"/>
</dbReference>
<evidence type="ECO:0000313" key="2">
    <source>
        <dbReference type="EMBL" id="KKW05556.1"/>
    </source>
</evidence>
<dbReference type="AlphaFoldDB" id="A0A0G1VGH1"/>
<gene>
    <name evidence="2" type="ORF">UY40_C0015G0002</name>
</gene>
<comment type="caution">
    <text evidence="2">The sequence shown here is derived from an EMBL/GenBank/DDBJ whole genome shotgun (WGS) entry which is preliminary data.</text>
</comment>
<dbReference type="Gene3D" id="3.30.1490.300">
    <property type="match status" value="1"/>
</dbReference>
<name>A0A0G1VGH1_9BACT</name>
<dbReference type="CDD" id="cd24049">
    <property type="entry name" value="ASKHA_NBD_PilM"/>
    <property type="match status" value="1"/>
</dbReference>
<dbReference type="SMART" id="SM00842">
    <property type="entry name" value="FtsA"/>
    <property type="match status" value="1"/>
</dbReference>
<feature type="domain" description="SHS2" evidence="1">
    <location>
        <begin position="6"/>
        <end position="168"/>
    </location>
</feature>
<dbReference type="InterPro" id="IPR005883">
    <property type="entry name" value="PilM"/>
</dbReference>
<sequence>MASSEFVGLDIGTSTFKGIQVKGKTLTAYYQAAAPGVSLLSENPNDLKQISDSLRKFFDDAKFRTRNVVTSVPESQVFTRVINLPQMGEAEIASSVKNEAPQYVPMPLEQAVLDYEILGPSETQSGSVDVLLVAVPKALTQKYLQLLQGAGLTPLSLETETIALSRSVVGDSSQPVMVASIGATTTDISIFSGGALRFTRSIATGGKSLERALAQTFNLEMGQAAEYIRTYGLEGKLEGKVMGAIKPVFDIIVEELKRSQAFFTSRSRRPISRLVLVGGTANLPGVLVYLAQALGVEVARGNPWETAISIPGNFPREYLEEFASSFAVAAGLALKEI</sequence>
<evidence type="ECO:0000259" key="1">
    <source>
        <dbReference type="SMART" id="SM00842"/>
    </source>
</evidence>
<dbReference type="PIRSF" id="PIRSF019169">
    <property type="entry name" value="PilM"/>
    <property type="match status" value="1"/>
</dbReference>
<dbReference type="NCBIfam" id="TIGR01175">
    <property type="entry name" value="pilM"/>
    <property type="match status" value="1"/>
</dbReference>
<dbReference type="PATRIC" id="fig|1618342.3.peg.471"/>
<proteinExistence type="predicted"/>
<dbReference type="GO" id="GO:0051301">
    <property type="term" value="P:cell division"/>
    <property type="evidence" value="ECO:0007669"/>
    <property type="project" value="InterPro"/>
</dbReference>
<dbReference type="Proteomes" id="UP000034119">
    <property type="component" value="Unassembled WGS sequence"/>
</dbReference>
<evidence type="ECO:0000313" key="3">
    <source>
        <dbReference type="Proteomes" id="UP000034119"/>
    </source>
</evidence>